<gene>
    <name evidence="2" type="ORF">CP970_07300</name>
</gene>
<accession>A0A5J6G5A2</accession>
<dbReference type="InterPro" id="IPR005031">
    <property type="entry name" value="COQ10_START"/>
</dbReference>
<dbReference type="Gene3D" id="3.30.530.20">
    <property type="match status" value="1"/>
</dbReference>
<organism evidence="2 3">
    <name type="scientific">Streptomyces kanamyceticus</name>
    <dbReference type="NCBI Taxonomy" id="1967"/>
    <lineage>
        <taxon>Bacteria</taxon>
        <taxon>Bacillati</taxon>
        <taxon>Actinomycetota</taxon>
        <taxon>Actinomycetes</taxon>
        <taxon>Kitasatosporales</taxon>
        <taxon>Streptomycetaceae</taxon>
        <taxon>Streptomyces</taxon>
    </lineage>
</organism>
<feature type="domain" description="Coenzyme Q-binding protein COQ10 START" evidence="1">
    <location>
        <begin position="11"/>
        <end position="126"/>
    </location>
</feature>
<keyword evidence="3" id="KW-1185">Reference proteome</keyword>
<protein>
    <submittedName>
        <fullName evidence="2">Polyketide cyclase</fullName>
    </submittedName>
</protein>
<dbReference type="InterPro" id="IPR023393">
    <property type="entry name" value="START-like_dom_sf"/>
</dbReference>
<proteinExistence type="predicted"/>
<name>A0A5J6G5A2_STRKN</name>
<dbReference type="AlphaFoldDB" id="A0A5J6G5A2"/>
<dbReference type="Proteomes" id="UP000325529">
    <property type="component" value="Chromosome"/>
</dbReference>
<sequence length="153" mass="18168">MPELTENEIVIHAPLDVVWQRTNELERWTDLFSEYKEVEVLEREGDRVLFRLTLHPDDDGKEWSWVSERVMDRARGTVRAHRVETGPFAFMRIHWTYEEVADGTLMRWRQEFAMKPEAPVGDAWMRDNINRNSKVQMALIRDRIEADTPRATA</sequence>
<dbReference type="Pfam" id="PF03364">
    <property type="entry name" value="Polyketide_cyc"/>
    <property type="match status" value="1"/>
</dbReference>
<dbReference type="EMBL" id="CP023699">
    <property type="protein sequence ID" value="QEU90749.1"/>
    <property type="molecule type" value="Genomic_DNA"/>
</dbReference>
<dbReference type="SUPFAM" id="SSF55961">
    <property type="entry name" value="Bet v1-like"/>
    <property type="match status" value="1"/>
</dbReference>
<evidence type="ECO:0000313" key="3">
    <source>
        <dbReference type="Proteomes" id="UP000325529"/>
    </source>
</evidence>
<evidence type="ECO:0000259" key="1">
    <source>
        <dbReference type="Pfam" id="PF03364"/>
    </source>
</evidence>
<reference evidence="2 3" key="1">
    <citation type="submission" date="2017-09" db="EMBL/GenBank/DDBJ databases">
        <authorList>
            <person name="Lee N."/>
            <person name="Cho B.-K."/>
        </authorList>
    </citation>
    <scope>NUCLEOTIDE SEQUENCE [LARGE SCALE GENOMIC DNA]</scope>
    <source>
        <strain evidence="2 3">ATCC 12853</strain>
    </source>
</reference>
<dbReference type="OrthoDB" id="156693at2"/>
<evidence type="ECO:0000313" key="2">
    <source>
        <dbReference type="EMBL" id="QEU90749.1"/>
    </source>
</evidence>
<dbReference type="KEGG" id="ska:CP970_07300"/>
<dbReference type="RefSeq" id="WP_055544270.1">
    <property type="nucleotide sequence ID" value="NZ_CP023699.1"/>
</dbReference>